<evidence type="ECO:0000313" key="1">
    <source>
        <dbReference type="EMBL" id="GIY47186.1"/>
    </source>
</evidence>
<accession>A0AAV4TP34</accession>
<proteinExistence type="predicted"/>
<dbReference type="AlphaFoldDB" id="A0AAV4TP34"/>
<organism evidence="1 2">
    <name type="scientific">Caerostris extrusa</name>
    <name type="common">Bark spider</name>
    <name type="synonym">Caerostris bankana</name>
    <dbReference type="NCBI Taxonomy" id="172846"/>
    <lineage>
        <taxon>Eukaryota</taxon>
        <taxon>Metazoa</taxon>
        <taxon>Ecdysozoa</taxon>
        <taxon>Arthropoda</taxon>
        <taxon>Chelicerata</taxon>
        <taxon>Arachnida</taxon>
        <taxon>Araneae</taxon>
        <taxon>Araneomorphae</taxon>
        <taxon>Entelegynae</taxon>
        <taxon>Araneoidea</taxon>
        <taxon>Araneidae</taxon>
        <taxon>Caerostris</taxon>
    </lineage>
</organism>
<dbReference type="Proteomes" id="UP001054945">
    <property type="component" value="Unassembled WGS sequence"/>
</dbReference>
<protein>
    <submittedName>
        <fullName evidence="1">Uncharacterized protein</fullName>
    </submittedName>
</protein>
<dbReference type="EMBL" id="BPLR01011534">
    <property type="protein sequence ID" value="GIY47186.1"/>
    <property type="molecule type" value="Genomic_DNA"/>
</dbReference>
<comment type="caution">
    <text evidence="1">The sequence shown here is derived from an EMBL/GenBank/DDBJ whole genome shotgun (WGS) entry which is preliminary data.</text>
</comment>
<evidence type="ECO:0000313" key="2">
    <source>
        <dbReference type="Proteomes" id="UP001054945"/>
    </source>
</evidence>
<sequence>MKSHIIQWSDNGMLIGTHFQEAFYAIKILVMSSRIDTVLHKSIYESVNQFIYVRRRPMKTNFRFRSQVSFIMQMRRRKLRGRGMLCWEKWNVHLLEIGLKVGTGLVGGYDLAEREEAIHLVRKLSLGPLWLLLYLGNETLVSWRVDIRLSKRVPEKDNLLGGSMPE</sequence>
<gene>
    <name evidence="1" type="ORF">CEXT_703191</name>
</gene>
<keyword evidence="2" id="KW-1185">Reference proteome</keyword>
<reference evidence="1 2" key="1">
    <citation type="submission" date="2021-06" db="EMBL/GenBank/DDBJ databases">
        <title>Caerostris extrusa draft genome.</title>
        <authorList>
            <person name="Kono N."/>
            <person name="Arakawa K."/>
        </authorList>
    </citation>
    <scope>NUCLEOTIDE SEQUENCE [LARGE SCALE GENOMIC DNA]</scope>
</reference>
<name>A0AAV4TP34_CAEEX</name>